<dbReference type="Gene3D" id="1.10.443.10">
    <property type="entry name" value="Intergrase catalytic core"/>
    <property type="match status" value="1"/>
</dbReference>
<dbReference type="Pfam" id="PF00589">
    <property type="entry name" value="Phage_integrase"/>
    <property type="match status" value="1"/>
</dbReference>
<organism evidence="3 4">
    <name type="scientific">Butyricicoccus pullicaecorum</name>
    <dbReference type="NCBI Taxonomy" id="501571"/>
    <lineage>
        <taxon>Bacteria</taxon>
        <taxon>Bacillati</taxon>
        <taxon>Bacillota</taxon>
        <taxon>Clostridia</taxon>
        <taxon>Eubacteriales</taxon>
        <taxon>Butyricicoccaceae</taxon>
        <taxon>Butyricicoccus</taxon>
    </lineage>
</organism>
<evidence type="ECO:0000259" key="2">
    <source>
        <dbReference type="PROSITE" id="PS51898"/>
    </source>
</evidence>
<comment type="caution">
    <text evidence="3">The sequence shown here is derived from an EMBL/GenBank/DDBJ whole genome shotgun (WGS) entry which is preliminary data.</text>
</comment>
<dbReference type="Proteomes" id="UP000195897">
    <property type="component" value="Unassembled WGS sequence"/>
</dbReference>
<evidence type="ECO:0000313" key="3">
    <source>
        <dbReference type="EMBL" id="OUP52109.1"/>
    </source>
</evidence>
<proteinExistence type="predicted"/>
<protein>
    <submittedName>
        <fullName evidence="3">Site-specific integrase</fullName>
    </submittedName>
</protein>
<dbReference type="PANTHER" id="PTHR30349">
    <property type="entry name" value="PHAGE INTEGRASE-RELATED"/>
    <property type="match status" value="1"/>
</dbReference>
<dbReference type="InterPro" id="IPR002104">
    <property type="entry name" value="Integrase_catalytic"/>
</dbReference>
<evidence type="ECO:0000313" key="4">
    <source>
        <dbReference type="Proteomes" id="UP000195897"/>
    </source>
</evidence>
<dbReference type="InterPro" id="IPR050090">
    <property type="entry name" value="Tyrosine_recombinase_XerCD"/>
</dbReference>
<dbReference type="SUPFAM" id="SSF56349">
    <property type="entry name" value="DNA breaking-rejoining enzymes"/>
    <property type="match status" value="1"/>
</dbReference>
<keyword evidence="1" id="KW-0233">DNA recombination</keyword>
<dbReference type="PROSITE" id="PS51898">
    <property type="entry name" value="TYR_RECOMBINASE"/>
    <property type="match status" value="1"/>
</dbReference>
<accession>A0A1Y4L9E6</accession>
<dbReference type="AlphaFoldDB" id="A0A1Y4L9E6"/>
<dbReference type="RefSeq" id="WP_087373719.1">
    <property type="nucleotide sequence ID" value="NZ_NFKK01000013.1"/>
</dbReference>
<dbReference type="GO" id="GO:0006310">
    <property type="term" value="P:DNA recombination"/>
    <property type="evidence" value="ECO:0007669"/>
    <property type="project" value="UniProtKB-KW"/>
</dbReference>
<gene>
    <name evidence="3" type="ORF">B5F17_10710</name>
</gene>
<dbReference type="PANTHER" id="PTHR30349:SF82">
    <property type="entry name" value="INTEGRASE_RECOMBINASE YOEC-RELATED"/>
    <property type="match status" value="1"/>
</dbReference>
<dbReference type="InterPro" id="IPR013762">
    <property type="entry name" value="Integrase-like_cat_sf"/>
</dbReference>
<dbReference type="EMBL" id="NFKK01000013">
    <property type="protein sequence ID" value="OUP52109.1"/>
    <property type="molecule type" value="Genomic_DNA"/>
</dbReference>
<evidence type="ECO:0000256" key="1">
    <source>
        <dbReference type="ARBA" id="ARBA00023172"/>
    </source>
</evidence>
<reference evidence="4" key="1">
    <citation type="submission" date="2017-04" db="EMBL/GenBank/DDBJ databases">
        <title>Function of individual gut microbiota members based on whole genome sequencing of pure cultures obtained from chicken caecum.</title>
        <authorList>
            <person name="Medvecky M."/>
            <person name="Cejkova D."/>
            <person name="Polansky O."/>
            <person name="Karasova D."/>
            <person name="Kubasova T."/>
            <person name="Cizek A."/>
            <person name="Rychlik I."/>
        </authorList>
    </citation>
    <scope>NUCLEOTIDE SEQUENCE [LARGE SCALE GENOMIC DNA]</scope>
    <source>
        <strain evidence="4">An180</strain>
    </source>
</reference>
<dbReference type="GO" id="GO:0003677">
    <property type="term" value="F:DNA binding"/>
    <property type="evidence" value="ECO:0007669"/>
    <property type="project" value="InterPro"/>
</dbReference>
<feature type="domain" description="Tyr recombinase" evidence="2">
    <location>
        <begin position="1"/>
        <end position="174"/>
    </location>
</feature>
<dbReference type="GO" id="GO:0015074">
    <property type="term" value="P:DNA integration"/>
    <property type="evidence" value="ECO:0007669"/>
    <property type="project" value="InterPro"/>
</dbReference>
<dbReference type="CDD" id="cd01192">
    <property type="entry name" value="INT_C_like_3"/>
    <property type="match status" value="1"/>
</dbReference>
<sequence length="178" mass="20676">MKTVQPIRDHAKIDAMKKALLCKSERNYFLFVLGINVGMRISDLLPLRIGDLMGTHLVVQEKKTGKRKRFFINNQLRHEIEQYTVGRAPEEYVFPSRKGGHISRIQAYYILNDAAREVGLDNIGTHTLRKTFGYFHYKRYKDVALLQQLFNHASPSITLRYIGITQDEIDDTLADFFL</sequence>
<dbReference type="InterPro" id="IPR011010">
    <property type="entry name" value="DNA_brk_join_enz"/>
</dbReference>
<name>A0A1Y4L9E6_9FIRM</name>